<organism evidence="2">
    <name type="scientific">Schistocephalus solidus</name>
    <name type="common">Tapeworm</name>
    <dbReference type="NCBI Taxonomy" id="70667"/>
    <lineage>
        <taxon>Eukaryota</taxon>
        <taxon>Metazoa</taxon>
        <taxon>Spiralia</taxon>
        <taxon>Lophotrochozoa</taxon>
        <taxon>Platyhelminthes</taxon>
        <taxon>Cestoda</taxon>
        <taxon>Eucestoda</taxon>
        <taxon>Diphyllobothriidea</taxon>
        <taxon>Diphyllobothriidae</taxon>
        <taxon>Schistocephalus</taxon>
    </lineage>
</organism>
<dbReference type="CDD" id="cd00063">
    <property type="entry name" value="FN3"/>
    <property type="match status" value="6"/>
</dbReference>
<dbReference type="PANTHER" id="PTHR46957:SF3">
    <property type="entry name" value="CYTOKINE RECEPTOR"/>
    <property type="match status" value="1"/>
</dbReference>
<dbReference type="GO" id="GO:0016020">
    <property type="term" value="C:membrane"/>
    <property type="evidence" value="ECO:0007669"/>
    <property type="project" value="UniProtKB-SubCell"/>
</dbReference>
<dbReference type="AlphaFoldDB" id="A0A0X3PIA1"/>
<feature type="domain" description="Fibronectin type-III" evidence="1">
    <location>
        <begin position="226"/>
        <end position="317"/>
    </location>
</feature>
<dbReference type="InterPro" id="IPR013783">
    <property type="entry name" value="Ig-like_fold"/>
</dbReference>
<dbReference type="SMART" id="SM00060">
    <property type="entry name" value="FN3"/>
    <property type="match status" value="6"/>
</dbReference>
<feature type="domain" description="Fibronectin type-III" evidence="1">
    <location>
        <begin position="424"/>
        <end position="515"/>
    </location>
</feature>
<reference evidence="2" key="1">
    <citation type="submission" date="2016-01" db="EMBL/GenBank/DDBJ databases">
        <title>Reference transcriptome for the parasite Schistocephalus solidus: insights into the molecular evolution of parasitism.</title>
        <authorList>
            <person name="Hebert F.O."/>
            <person name="Grambauer S."/>
            <person name="Barber I."/>
            <person name="Landry C.R."/>
            <person name="Aubin-Horth N."/>
        </authorList>
    </citation>
    <scope>NUCLEOTIDE SEQUENCE</scope>
</reference>
<dbReference type="PROSITE" id="PS50853">
    <property type="entry name" value="FN3"/>
    <property type="match status" value="6"/>
</dbReference>
<dbReference type="Gene3D" id="2.60.40.10">
    <property type="entry name" value="Immunoglobulins"/>
    <property type="match status" value="6"/>
</dbReference>
<dbReference type="InterPro" id="IPR050713">
    <property type="entry name" value="RTP_Phos/Ushers"/>
</dbReference>
<feature type="domain" description="Fibronectin type-III" evidence="1">
    <location>
        <begin position="318"/>
        <end position="417"/>
    </location>
</feature>
<protein>
    <submittedName>
        <fullName evidence="2">Phosphatidylinositol phosphatase PTPRQ</fullName>
    </submittedName>
</protein>
<feature type="domain" description="Fibronectin type-III" evidence="1">
    <location>
        <begin position="519"/>
        <end position="610"/>
    </location>
</feature>
<gene>
    <name evidence="2" type="primary">PTPRQ</name>
    <name evidence="2" type="ORF">TR133091</name>
</gene>
<dbReference type="Pfam" id="PF00041">
    <property type="entry name" value="fn3"/>
    <property type="match status" value="4"/>
</dbReference>
<proteinExistence type="predicted"/>
<dbReference type="EMBL" id="GEEE01011564">
    <property type="protein sequence ID" value="JAP51661.1"/>
    <property type="molecule type" value="Transcribed_RNA"/>
</dbReference>
<dbReference type="InterPro" id="IPR036116">
    <property type="entry name" value="FN3_sf"/>
</dbReference>
<evidence type="ECO:0000259" key="1">
    <source>
        <dbReference type="PROSITE" id="PS50853"/>
    </source>
</evidence>
<feature type="domain" description="Fibronectin type-III" evidence="1">
    <location>
        <begin position="124"/>
        <end position="221"/>
    </location>
</feature>
<evidence type="ECO:0000313" key="2">
    <source>
        <dbReference type="EMBL" id="JAP51661.1"/>
    </source>
</evidence>
<feature type="non-terminal residue" evidence="2">
    <location>
        <position position="1"/>
    </location>
</feature>
<accession>A0A0X3PIA1</accession>
<sequence>INSASAFSNLTLLQVSMVFKLAILCTALFTGTLAASLTAPGNFQVKASYSTALLLTWDFDPNVYHYLLDIENSTVVLAGDSTAYNVTGLKPYTKYTFGLQKMSLFEAGEKVSITGQTCSGDPAIVTNVVTSVLSTESFSVNWSHPAEYNGPIGPTKLHLWTPNGMEQRKNVSHPTATETFSGLQPSLPYYVSLMATTQAEGQCSGRYGEAFLAGLVYMESKDQPIAPPVVTLKVLAATGLRAEWTQNDSSGPEILAYTYKLTKVSTGSLAQMGYLPVTARSVVLKNLVPFTDYALEVSANGIYTHGIARMTAKTAPGVPGIVQELKAAKKSTASLEATWKEPLNAPGDISSYRCVLYSGSFPTEWQTTKGTSVTFRGLDESNVYRVGVSATIDPIDQNIGGGTGPESLSNFVSFHEEEMPKLDPPVDASAKPAGSNAIALSWKPPTSSNVPVYYYKIIITDDEGVDRTEVAAEISTFRLLMGLKPETTYKIVMKSIGLQTESEPTRPVSATTSPGVPSVPQKVAAKFVSASQVQVSWIKPNYVGSGVTGYNVTMRQGGMELKSQDVENSATSCIITDLPEFAELIFVVAAKSKEGIGEAALSNTLYTQAKAPPAPEIAQSVRQSLKISRPGGVKA</sequence>
<feature type="domain" description="Fibronectin type-III" evidence="1">
    <location>
        <begin position="39"/>
        <end position="122"/>
    </location>
</feature>
<name>A0A0X3PIA1_SCHSO</name>
<dbReference type="SUPFAM" id="SSF49265">
    <property type="entry name" value="Fibronectin type III"/>
    <property type="match status" value="3"/>
</dbReference>
<dbReference type="InterPro" id="IPR003961">
    <property type="entry name" value="FN3_dom"/>
</dbReference>
<dbReference type="PANTHER" id="PTHR46957">
    <property type="entry name" value="CYTOKINE RECEPTOR"/>
    <property type="match status" value="1"/>
</dbReference>